<dbReference type="SUPFAM" id="SSF63825">
    <property type="entry name" value="YWTD domain"/>
    <property type="match status" value="1"/>
</dbReference>
<name>A0A6J8E8Y9_MYTCO</name>
<proteinExistence type="predicted"/>
<dbReference type="EMBL" id="CACVKT020008653">
    <property type="protein sequence ID" value="CAC5416473.1"/>
    <property type="molecule type" value="Genomic_DNA"/>
</dbReference>
<accession>A0A6J8E8Y9</accession>
<evidence type="ECO:0000313" key="2">
    <source>
        <dbReference type="Proteomes" id="UP000507470"/>
    </source>
</evidence>
<reference evidence="1 2" key="1">
    <citation type="submission" date="2020-06" db="EMBL/GenBank/DDBJ databases">
        <authorList>
            <person name="Li R."/>
            <person name="Bekaert M."/>
        </authorList>
    </citation>
    <scope>NUCLEOTIDE SEQUENCE [LARGE SCALE GENOMIC DNA]</scope>
    <source>
        <strain evidence="2">wild</strain>
    </source>
</reference>
<dbReference type="AlphaFoldDB" id="A0A6J8E8Y9"/>
<dbReference type="InterPro" id="IPR011042">
    <property type="entry name" value="6-blade_b-propeller_TolB-like"/>
</dbReference>
<gene>
    <name evidence="1" type="ORF">MCOR_49084</name>
</gene>
<keyword evidence="2" id="KW-1185">Reference proteome</keyword>
<organism evidence="1 2">
    <name type="scientific">Mytilus coruscus</name>
    <name type="common">Sea mussel</name>
    <dbReference type="NCBI Taxonomy" id="42192"/>
    <lineage>
        <taxon>Eukaryota</taxon>
        <taxon>Metazoa</taxon>
        <taxon>Spiralia</taxon>
        <taxon>Lophotrochozoa</taxon>
        <taxon>Mollusca</taxon>
        <taxon>Bivalvia</taxon>
        <taxon>Autobranchia</taxon>
        <taxon>Pteriomorphia</taxon>
        <taxon>Mytilida</taxon>
        <taxon>Mytiloidea</taxon>
        <taxon>Mytilidae</taxon>
        <taxon>Mytilinae</taxon>
        <taxon>Mytilus</taxon>
    </lineage>
</organism>
<dbReference type="Proteomes" id="UP000507470">
    <property type="component" value="Unassembled WGS sequence"/>
</dbReference>
<protein>
    <submittedName>
        <fullName evidence="1">Uncharacterized protein</fullName>
    </submittedName>
</protein>
<sequence length="170" mass="19194">MKSRKTEKSIDVRSENYGIVHKDGKLFYNGYHGGLCVLSLDDDSITQLVNTTLSQYSSIAIWSDNLYFINKDNSVTCCDLKGAVKWKLEQKTFLTNARGITVMDDEGRVYVSSYVSNNIVVISPDGNKHRVMLSVNDGLIGPQTLFFDRKKSKLLIANQYDDAFLYDVSK</sequence>
<dbReference type="Gene3D" id="2.120.10.30">
    <property type="entry name" value="TolB, C-terminal domain"/>
    <property type="match status" value="1"/>
</dbReference>
<evidence type="ECO:0000313" key="1">
    <source>
        <dbReference type="EMBL" id="CAC5416473.1"/>
    </source>
</evidence>